<organism evidence="2 3">
    <name type="scientific">Chlamydomonas schloesseri</name>
    <dbReference type="NCBI Taxonomy" id="2026947"/>
    <lineage>
        <taxon>Eukaryota</taxon>
        <taxon>Viridiplantae</taxon>
        <taxon>Chlorophyta</taxon>
        <taxon>core chlorophytes</taxon>
        <taxon>Chlorophyceae</taxon>
        <taxon>CS clade</taxon>
        <taxon>Chlamydomonadales</taxon>
        <taxon>Chlamydomonadaceae</taxon>
        <taxon>Chlamydomonas</taxon>
    </lineage>
</organism>
<gene>
    <name evidence="2" type="ORF">HYH02_010688</name>
</gene>
<dbReference type="EMBL" id="JAEHOD010000042">
    <property type="protein sequence ID" value="KAG2438892.1"/>
    <property type="molecule type" value="Genomic_DNA"/>
</dbReference>
<reference evidence="2" key="1">
    <citation type="journal article" date="2020" name="bioRxiv">
        <title>Comparative genomics of Chlamydomonas.</title>
        <authorList>
            <person name="Craig R.J."/>
            <person name="Hasan A.R."/>
            <person name="Ness R.W."/>
            <person name="Keightley P.D."/>
        </authorList>
    </citation>
    <scope>NUCLEOTIDE SEQUENCE</scope>
    <source>
        <strain evidence="2">CCAP 11/173</strain>
    </source>
</reference>
<feature type="region of interest" description="Disordered" evidence="1">
    <location>
        <begin position="277"/>
        <end position="313"/>
    </location>
</feature>
<evidence type="ECO:0000313" key="3">
    <source>
        <dbReference type="Proteomes" id="UP000613740"/>
    </source>
</evidence>
<dbReference type="Proteomes" id="UP000613740">
    <property type="component" value="Unassembled WGS sequence"/>
</dbReference>
<feature type="compositionally biased region" description="Low complexity" evidence="1">
    <location>
        <begin position="288"/>
        <end position="307"/>
    </location>
</feature>
<accession>A0A835T4P9</accession>
<dbReference type="AlphaFoldDB" id="A0A835T4P9"/>
<evidence type="ECO:0000256" key="1">
    <source>
        <dbReference type="SAM" id="MobiDB-lite"/>
    </source>
</evidence>
<feature type="region of interest" description="Disordered" evidence="1">
    <location>
        <begin position="1"/>
        <end position="82"/>
    </location>
</feature>
<feature type="compositionally biased region" description="Pro residues" evidence="1">
    <location>
        <begin position="47"/>
        <end position="58"/>
    </location>
</feature>
<comment type="caution">
    <text evidence="2">The sequence shown here is derived from an EMBL/GenBank/DDBJ whole genome shotgun (WGS) entry which is preliminary data.</text>
</comment>
<evidence type="ECO:0000313" key="2">
    <source>
        <dbReference type="EMBL" id="KAG2438892.1"/>
    </source>
</evidence>
<feature type="compositionally biased region" description="Basic and acidic residues" evidence="1">
    <location>
        <begin position="72"/>
        <end position="82"/>
    </location>
</feature>
<feature type="compositionally biased region" description="Acidic residues" evidence="1">
    <location>
        <begin position="26"/>
        <end position="37"/>
    </location>
</feature>
<feature type="compositionally biased region" description="Basic and acidic residues" evidence="1">
    <location>
        <begin position="15"/>
        <end position="25"/>
    </location>
</feature>
<sequence>MRQLLDMLSSRLAGRYHDDETRSETDSDETDTDDDDFMVPAEAAAAPLPPSTLAPPPKKSGGALRGTPPDEEPLRVKHSELPHHSCQQVWETLSEAVRQLDSEEARGNTFRIVRLVEHTETTSCAIAGLVWAGAPDGGEPGAPLAARGTNADGLKSVVGLLVVNGECRMNVDNGVLVAQYKSMFDDFYQRTELLVQEVSRVQMFFARCKHSGGDQEGIADEALQAAGAKAAALEGSLAAEMAELAQRVANDKQAAAIATAATAATAAAAARAAEAEAEAEAQAHADAADAAEAGANTETGAASATAGGPAGAEEKLAGAATDAALAARNPSAEGRRSAEAILAVRKAANAAAKNKAEEFVARGVGGSLTDFADPVGTLVLVRRDGDCEPVFLGCVGVQPCDMGVRRPGALFITNLLVSPSHRGAGLGG</sequence>
<keyword evidence="3" id="KW-1185">Reference proteome</keyword>
<protein>
    <submittedName>
        <fullName evidence="2">Uncharacterized protein</fullName>
    </submittedName>
</protein>
<proteinExistence type="predicted"/>
<name>A0A835T4P9_9CHLO</name>